<proteinExistence type="predicted"/>
<dbReference type="InterPro" id="IPR000073">
    <property type="entry name" value="AB_hydrolase_1"/>
</dbReference>
<dbReference type="GO" id="GO:0016787">
    <property type="term" value="F:hydrolase activity"/>
    <property type="evidence" value="ECO:0007669"/>
    <property type="project" value="UniProtKB-KW"/>
</dbReference>
<dbReference type="Proteomes" id="UP001610446">
    <property type="component" value="Unassembled WGS sequence"/>
</dbReference>
<dbReference type="PANTHER" id="PTHR42977:SF3">
    <property type="entry name" value="AB HYDROLASE-1 DOMAIN-CONTAINING PROTEIN"/>
    <property type="match status" value="1"/>
</dbReference>
<dbReference type="InterPro" id="IPR051340">
    <property type="entry name" value="Haloalkane_dehalogenase"/>
</dbReference>
<keyword evidence="4" id="KW-1185">Reference proteome</keyword>
<evidence type="ECO:0000313" key="3">
    <source>
        <dbReference type="EMBL" id="KAL2827494.1"/>
    </source>
</evidence>
<dbReference type="InterPro" id="IPR029058">
    <property type="entry name" value="AB_hydrolase_fold"/>
</dbReference>
<evidence type="ECO:0000259" key="2">
    <source>
        <dbReference type="Pfam" id="PF00561"/>
    </source>
</evidence>
<reference evidence="3 4" key="1">
    <citation type="submission" date="2024-07" db="EMBL/GenBank/DDBJ databases">
        <title>Section-level genome sequencing and comparative genomics of Aspergillus sections Usti and Cavernicolus.</title>
        <authorList>
            <consortium name="Lawrence Berkeley National Laboratory"/>
            <person name="Nybo J.L."/>
            <person name="Vesth T.C."/>
            <person name="Theobald S."/>
            <person name="Frisvad J.C."/>
            <person name="Larsen T.O."/>
            <person name="Kjaerboelling I."/>
            <person name="Rothschild-Mancinelli K."/>
            <person name="Lyhne E.K."/>
            <person name="Kogle M.E."/>
            <person name="Barry K."/>
            <person name="Clum A."/>
            <person name="Na H."/>
            <person name="Ledsgaard L."/>
            <person name="Lin J."/>
            <person name="Lipzen A."/>
            <person name="Kuo A."/>
            <person name="Riley R."/>
            <person name="Mondo S."/>
            <person name="Labutti K."/>
            <person name="Haridas S."/>
            <person name="Pangalinan J."/>
            <person name="Salamov A.A."/>
            <person name="Simmons B.A."/>
            <person name="Magnuson J.K."/>
            <person name="Chen J."/>
            <person name="Drula E."/>
            <person name="Henrissat B."/>
            <person name="Wiebenga A."/>
            <person name="Lubbers R.J."/>
            <person name="Gomes A.C."/>
            <person name="Makela M.R."/>
            <person name="Stajich J."/>
            <person name="Grigoriev I.V."/>
            <person name="Mortensen U.H."/>
            <person name="De Vries R.P."/>
            <person name="Baker S.E."/>
            <person name="Andersen M.R."/>
        </authorList>
    </citation>
    <scope>NUCLEOTIDE SEQUENCE [LARGE SCALE GENOMIC DNA]</scope>
    <source>
        <strain evidence="3 4">CBS 123904</strain>
    </source>
</reference>
<protein>
    <submittedName>
        <fullName evidence="3">Hydrolase</fullName>
    </submittedName>
</protein>
<dbReference type="PRINTS" id="PR00412">
    <property type="entry name" value="EPOXHYDRLASE"/>
</dbReference>
<accession>A0ABR4II96</accession>
<organism evidence="3 4">
    <name type="scientific">Aspergillus pseudoustus</name>
    <dbReference type="NCBI Taxonomy" id="1810923"/>
    <lineage>
        <taxon>Eukaryota</taxon>
        <taxon>Fungi</taxon>
        <taxon>Dikarya</taxon>
        <taxon>Ascomycota</taxon>
        <taxon>Pezizomycotina</taxon>
        <taxon>Eurotiomycetes</taxon>
        <taxon>Eurotiomycetidae</taxon>
        <taxon>Eurotiales</taxon>
        <taxon>Aspergillaceae</taxon>
        <taxon>Aspergillus</taxon>
        <taxon>Aspergillus subgen. Nidulantes</taxon>
    </lineage>
</organism>
<evidence type="ECO:0000256" key="1">
    <source>
        <dbReference type="ARBA" id="ARBA00022801"/>
    </source>
</evidence>
<name>A0ABR4II96_9EURO</name>
<evidence type="ECO:0000313" key="4">
    <source>
        <dbReference type="Proteomes" id="UP001610446"/>
    </source>
</evidence>
<dbReference type="SUPFAM" id="SSF53474">
    <property type="entry name" value="alpha/beta-Hydrolases"/>
    <property type="match status" value="1"/>
</dbReference>
<dbReference type="InterPro" id="IPR000639">
    <property type="entry name" value="Epox_hydrolase-like"/>
</dbReference>
<dbReference type="PRINTS" id="PR00111">
    <property type="entry name" value="ABHYDROLASE"/>
</dbReference>
<keyword evidence="1 3" id="KW-0378">Hydrolase</keyword>
<dbReference type="EMBL" id="JBFXLU010000396">
    <property type="protein sequence ID" value="KAL2827494.1"/>
    <property type="molecule type" value="Genomic_DNA"/>
</dbReference>
<comment type="caution">
    <text evidence="3">The sequence shown here is derived from an EMBL/GenBank/DDBJ whole genome shotgun (WGS) entry which is preliminary data.</text>
</comment>
<dbReference type="Gene3D" id="3.40.50.1820">
    <property type="entry name" value="alpha/beta hydrolase"/>
    <property type="match status" value="1"/>
</dbReference>
<dbReference type="Pfam" id="PF00561">
    <property type="entry name" value="Abhydrolase_1"/>
    <property type="match status" value="1"/>
</dbReference>
<sequence length="294" mass="32795">MSSITQTKRITLPTSKISIFYREQGDVTRPVILLLHGFPSSSHQYRKLIPILAAKYRVIAPDLPGFGFTEVPKSPGNEFKYTFAALASTIGEFLDALEITTFSIYIFDYGAPTGLRLALERPHAVRAIISQNGNAYEAGLGAFWDPIRAFWAGQNTPAERDSLKKALLSFEATRWQYDEGTSDLSTIAPESYHLDYALLQRPGNDEIQIDLFRDYQSNVALYPDFHTYFRQSQVPLLAIWGENDQIFVPPGAEAFKQDLPRAEVVLIDAGHFAVESDAALIGEEILAFLGRNGV</sequence>
<gene>
    <name evidence="3" type="ORF">BJY01DRAFT_261896</name>
</gene>
<feature type="domain" description="AB hydrolase-1" evidence="2">
    <location>
        <begin position="30"/>
        <end position="276"/>
    </location>
</feature>
<dbReference type="PANTHER" id="PTHR42977">
    <property type="entry name" value="HYDROLASE-RELATED"/>
    <property type="match status" value="1"/>
</dbReference>